<dbReference type="InterPro" id="IPR000700">
    <property type="entry name" value="PAS-assoc_C"/>
</dbReference>
<evidence type="ECO:0000256" key="3">
    <source>
        <dbReference type="ARBA" id="ARBA00022553"/>
    </source>
</evidence>
<comment type="caution">
    <text evidence="9">The sequence shown here is derived from an EMBL/GenBank/DDBJ whole genome shotgun (WGS) entry which is preliminary data.</text>
</comment>
<dbReference type="SUPFAM" id="SSF55874">
    <property type="entry name" value="ATPase domain of HSP90 chaperone/DNA topoisomerase II/histidine kinase"/>
    <property type="match status" value="1"/>
</dbReference>
<dbReference type="AlphaFoldDB" id="A0A926NQ48"/>
<dbReference type="SMART" id="SM00091">
    <property type="entry name" value="PAS"/>
    <property type="match status" value="3"/>
</dbReference>
<dbReference type="InterPro" id="IPR001610">
    <property type="entry name" value="PAC"/>
</dbReference>
<feature type="domain" description="PAC" evidence="8">
    <location>
        <begin position="205"/>
        <end position="257"/>
    </location>
</feature>
<dbReference type="PROSITE" id="PS50112">
    <property type="entry name" value="PAS"/>
    <property type="match status" value="2"/>
</dbReference>
<dbReference type="PANTHER" id="PTHR43304">
    <property type="entry name" value="PHYTOCHROME-LIKE PROTEIN CPH1"/>
    <property type="match status" value="1"/>
</dbReference>
<feature type="domain" description="PAC" evidence="8">
    <location>
        <begin position="334"/>
        <end position="387"/>
    </location>
</feature>
<dbReference type="SMART" id="SM00387">
    <property type="entry name" value="HATPase_c"/>
    <property type="match status" value="1"/>
</dbReference>
<dbReference type="EC" id="2.7.13.3" evidence="2"/>
<dbReference type="InterPro" id="IPR052162">
    <property type="entry name" value="Sensor_kinase/Photoreceptor"/>
</dbReference>
<dbReference type="InterPro" id="IPR005467">
    <property type="entry name" value="His_kinase_dom"/>
</dbReference>
<gene>
    <name evidence="9" type="ORF">IDJ76_12325</name>
</gene>
<accession>A0A926NQ48</accession>
<sequence>MEDIYKIILEETLAGYWDWDIKTDIMFLSPALKRMLGYEVDELIGGHAVLQSLILPDDLPVAKACFYDHVNSHGVKLYNIDIRFSQKNGEILCINCTGRVIEWDGNEPARMIGCHIDVTEKKKAEGDLAISEETFRNAFEFSPIGMVLVSIKGKFLKVNKSLCDMLGYTAKELLCKTFQEITHPDDLEADLTLLQKTLSGEISTYQMEKRYFKKDGGVLWILLNVSLIYDRSSRPHYFISQIKDITEPKNAEAALRETQRRWIFASEGSGGGIWDWDLANNTIFHSEQCIRMIGFEPHEFDNIPGVWTQKVHPDDKVKYLADIQEYLDGNTEIYTNQHRVLCRDGSYKWILDRGKVIEYAPDGTPARIIGTHTDITDQKQKEEQLRYTLDMVSGQNNRLLNFAYIVSHNLRTHASNFKMIMDVVKDPDTDAQEKEQLSMHLQSVSDQLNDTINNLNEVVSIQTNIDIQTYEINLFNYVTRAIDLLQGDISRWNVEVINEVPVDCKLVYNPAYMESIIFNLLSNALKYRCLHGKPKVMITYFTDTDGRQGFGVADNGIGIDLHKNGHDMFGMYKTFNGNRDAKGMGLFITKNQVESFGGRIEVASEIGKGTTFTVHLN</sequence>
<dbReference type="InterPro" id="IPR013655">
    <property type="entry name" value="PAS_fold_3"/>
</dbReference>
<evidence type="ECO:0000256" key="2">
    <source>
        <dbReference type="ARBA" id="ARBA00012438"/>
    </source>
</evidence>
<feature type="domain" description="PAS" evidence="7">
    <location>
        <begin position="131"/>
        <end position="201"/>
    </location>
</feature>
<feature type="domain" description="Histidine kinase" evidence="6">
    <location>
        <begin position="405"/>
        <end position="617"/>
    </location>
</feature>
<dbReference type="RefSeq" id="WP_191163616.1">
    <property type="nucleotide sequence ID" value="NZ_JACWMX010000004.1"/>
</dbReference>
<feature type="domain" description="PAS" evidence="7">
    <location>
        <begin position="1"/>
        <end position="73"/>
    </location>
</feature>
<dbReference type="PROSITE" id="PS50109">
    <property type="entry name" value="HIS_KIN"/>
    <property type="match status" value="1"/>
</dbReference>
<evidence type="ECO:0000259" key="7">
    <source>
        <dbReference type="PROSITE" id="PS50112"/>
    </source>
</evidence>
<dbReference type="EMBL" id="JACWMX010000004">
    <property type="protein sequence ID" value="MBD1393886.1"/>
    <property type="molecule type" value="Genomic_DNA"/>
</dbReference>
<proteinExistence type="predicted"/>
<reference evidence="9" key="1">
    <citation type="submission" date="2020-09" db="EMBL/GenBank/DDBJ databases">
        <title>Novel species of Mucilaginibacter isolated from a glacier on the Tibetan Plateau.</title>
        <authorList>
            <person name="Liu Q."/>
            <person name="Xin Y.-H."/>
        </authorList>
    </citation>
    <scope>NUCLEOTIDE SEQUENCE</scope>
    <source>
        <strain evidence="9">ZB1P21</strain>
    </source>
</reference>
<dbReference type="Pfam" id="PF02518">
    <property type="entry name" value="HATPase_c"/>
    <property type="match status" value="1"/>
</dbReference>
<evidence type="ECO:0000256" key="1">
    <source>
        <dbReference type="ARBA" id="ARBA00000085"/>
    </source>
</evidence>
<dbReference type="NCBIfam" id="TIGR00229">
    <property type="entry name" value="sensory_box"/>
    <property type="match status" value="3"/>
</dbReference>
<organism evidence="9 10">
    <name type="scientific">Mucilaginibacter glaciei</name>
    <dbReference type="NCBI Taxonomy" id="2772109"/>
    <lineage>
        <taxon>Bacteria</taxon>
        <taxon>Pseudomonadati</taxon>
        <taxon>Bacteroidota</taxon>
        <taxon>Sphingobacteriia</taxon>
        <taxon>Sphingobacteriales</taxon>
        <taxon>Sphingobacteriaceae</taxon>
        <taxon>Mucilaginibacter</taxon>
    </lineage>
</organism>
<dbReference type="SUPFAM" id="SSF55785">
    <property type="entry name" value="PYP-like sensor domain (PAS domain)"/>
    <property type="match status" value="3"/>
</dbReference>
<feature type="domain" description="PAC" evidence="8">
    <location>
        <begin position="78"/>
        <end position="130"/>
    </location>
</feature>
<evidence type="ECO:0000256" key="5">
    <source>
        <dbReference type="ARBA" id="ARBA00022777"/>
    </source>
</evidence>
<dbReference type="InterPro" id="IPR000014">
    <property type="entry name" value="PAS"/>
</dbReference>
<dbReference type="InterPro" id="IPR004358">
    <property type="entry name" value="Sig_transdc_His_kin-like_C"/>
</dbReference>
<dbReference type="PANTHER" id="PTHR43304:SF1">
    <property type="entry name" value="PAC DOMAIN-CONTAINING PROTEIN"/>
    <property type="match status" value="1"/>
</dbReference>
<dbReference type="Proteomes" id="UP000619078">
    <property type="component" value="Unassembled WGS sequence"/>
</dbReference>
<evidence type="ECO:0000259" key="6">
    <source>
        <dbReference type="PROSITE" id="PS50109"/>
    </source>
</evidence>
<dbReference type="Gene3D" id="3.30.450.20">
    <property type="entry name" value="PAS domain"/>
    <property type="match status" value="3"/>
</dbReference>
<dbReference type="InterPro" id="IPR003594">
    <property type="entry name" value="HATPase_dom"/>
</dbReference>
<evidence type="ECO:0000259" key="8">
    <source>
        <dbReference type="PROSITE" id="PS50113"/>
    </source>
</evidence>
<keyword evidence="3" id="KW-0597">Phosphoprotein</keyword>
<comment type="catalytic activity">
    <reaction evidence="1">
        <text>ATP + protein L-histidine = ADP + protein N-phospho-L-histidine.</text>
        <dbReference type="EC" id="2.7.13.3"/>
    </reaction>
</comment>
<protein>
    <recommendedName>
        <fullName evidence="2">histidine kinase</fullName>
        <ecNumber evidence="2">2.7.13.3</ecNumber>
    </recommendedName>
</protein>
<dbReference type="PROSITE" id="PS50113">
    <property type="entry name" value="PAC"/>
    <property type="match status" value="3"/>
</dbReference>
<dbReference type="InterPro" id="IPR035965">
    <property type="entry name" value="PAS-like_dom_sf"/>
</dbReference>
<dbReference type="Gene3D" id="3.30.565.10">
    <property type="entry name" value="Histidine kinase-like ATPase, C-terminal domain"/>
    <property type="match status" value="1"/>
</dbReference>
<keyword evidence="5" id="KW-0418">Kinase</keyword>
<keyword evidence="10" id="KW-1185">Reference proteome</keyword>
<keyword evidence="4" id="KW-0808">Transferase</keyword>
<name>A0A926NQ48_9SPHI</name>
<dbReference type="GO" id="GO:0004673">
    <property type="term" value="F:protein histidine kinase activity"/>
    <property type="evidence" value="ECO:0007669"/>
    <property type="project" value="UniProtKB-EC"/>
</dbReference>
<dbReference type="InterPro" id="IPR036890">
    <property type="entry name" value="HATPase_C_sf"/>
</dbReference>
<evidence type="ECO:0000313" key="9">
    <source>
        <dbReference type="EMBL" id="MBD1393886.1"/>
    </source>
</evidence>
<dbReference type="SMART" id="SM00086">
    <property type="entry name" value="PAC"/>
    <property type="match status" value="3"/>
</dbReference>
<dbReference type="CDD" id="cd00130">
    <property type="entry name" value="PAS"/>
    <property type="match status" value="3"/>
</dbReference>
<evidence type="ECO:0000256" key="4">
    <source>
        <dbReference type="ARBA" id="ARBA00022679"/>
    </source>
</evidence>
<dbReference type="Pfam" id="PF08447">
    <property type="entry name" value="PAS_3"/>
    <property type="match status" value="3"/>
</dbReference>
<evidence type="ECO:0000313" key="10">
    <source>
        <dbReference type="Proteomes" id="UP000619078"/>
    </source>
</evidence>
<dbReference type="PRINTS" id="PR00344">
    <property type="entry name" value="BCTRLSENSOR"/>
</dbReference>